<evidence type="ECO:0000313" key="2">
    <source>
        <dbReference type="Proteomes" id="UP000464178"/>
    </source>
</evidence>
<keyword evidence="2" id="KW-1185">Reference proteome</keyword>
<name>A0A6P2DBV6_9BACT</name>
<protein>
    <submittedName>
        <fullName evidence="1">Uncharacterized protein</fullName>
    </submittedName>
</protein>
<dbReference type="KEGG" id="gms:SOIL9_00010"/>
<organism evidence="1 2">
    <name type="scientific">Gemmata massiliana</name>
    <dbReference type="NCBI Taxonomy" id="1210884"/>
    <lineage>
        <taxon>Bacteria</taxon>
        <taxon>Pseudomonadati</taxon>
        <taxon>Planctomycetota</taxon>
        <taxon>Planctomycetia</taxon>
        <taxon>Gemmatales</taxon>
        <taxon>Gemmataceae</taxon>
        <taxon>Gemmata</taxon>
    </lineage>
</organism>
<dbReference type="AlphaFoldDB" id="A0A6P2DBV6"/>
<dbReference type="RefSeq" id="WP_162671833.1">
    <property type="nucleotide sequence ID" value="NZ_LR593886.1"/>
</dbReference>
<gene>
    <name evidence="1" type="ORF">SOIL9_00010</name>
</gene>
<proteinExistence type="predicted"/>
<accession>A0A6P2DBV6</accession>
<evidence type="ECO:0000313" key="1">
    <source>
        <dbReference type="EMBL" id="VTR99258.1"/>
    </source>
</evidence>
<dbReference type="Proteomes" id="UP000464178">
    <property type="component" value="Chromosome"/>
</dbReference>
<reference evidence="1 2" key="1">
    <citation type="submission" date="2019-05" db="EMBL/GenBank/DDBJ databases">
        <authorList>
            <consortium name="Science for Life Laboratories"/>
        </authorList>
    </citation>
    <scope>NUCLEOTIDE SEQUENCE [LARGE SCALE GENOMIC DNA]</scope>
    <source>
        <strain evidence="1">Soil9</strain>
    </source>
</reference>
<dbReference type="EMBL" id="LR593886">
    <property type="protein sequence ID" value="VTR99258.1"/>
    <property type="molecule type" value="Genomic_DNA"/>
</dbReference>
<sequence length="124" mass="13030">MIDHPVLLKFTNETIRITADLLAGLLTLPTAALDAVTGQGLAAVLGTTDAALMRAEPWGASDYQSVTAHGITGSDTEARALLTNHDVIALLRVLVVVKQMIAVNDQLGPLVRKIAVNPRAQLVG</sequence>